<evidence type="ECO:0000313" key="1">
    <source>
        <dbReference type="EMBL" id="KAL0940585.1"/>
    </source>
</evidence>
<comment type="caution">
    <text evidence="1">The sequence shown here is derived from an EMBL/GenBank/DDBJ whole genome shotgun (WGS) entry which is preliminary data.</text>
</comment>
<gene>
    <name evidence="1" type="ORF">CTRU02_203348</name>
</gene>
<protein>
    <submittedName>
        <fullName evidence="1">Uncharacterized protein</fullName>
    </submittedName>
</protein>
<accession>A0ACC3Z928</accession>
<reference evidence="1 2" key="1">
    <citation type="journal article" date="2020" name="Phytopathology">
        <title>Genome Sequence Resources of Colletotrichum truncatum, C. plurivorum, C. musicola, and C. sojae: Four Species Pathogenic to Soybean (Glycine max).</title>
        <authorList>
            <person name="Rogerio F."/>
            <person name="Boufleur T.R."/>
            <person name="Ciampi-Guillardi M."/>
            <person name="Sukno S.A."/>
            <person name="Thon M.R."/>
            <person name="Massola Junior N.S."/>
            <person name="Baroncelli R."/>
        </authorList>
    </citation>
    <scope>NUCLEOTIDE SEQUENCE [LARGE SCALE GENOMIC DNA]</scope>
    <source>
        <strain evidence="1 2">CMES1059</strain>
    </source>
</reference>
<dbReference type="Proteomes" id="UP000805649">
    <property type="component" value="Unassembled WGS sequence"/>
</dbReference>
<keyword evidence="2" id="KW-1185">Reference proteome</keyword>
<evidence type="ECO:0000313" key="2">
    <source>
        <dbReference type="Proteomes" id="UP000805649"/>
    </source>
</evidence>
<dbReference type="EMBL" id="VUJX02000002">
    <property type="protein sequence ID" value="KAL0940585.1"/>
    <property type="molecule type" value="Genomic_DNA"/>
</dbReference>
<organism evidence="1 2">
    <name type="scientific">Colletotrichum truncatum</name>
    <name type="common">Anthracnose fungus</name>
    <name type="synonym">Colletotrichum capsici</name>
    <dbReference type="NCBI Taxonomy" id="5467"/>
    <lineage>
        <taxon>Eukaryota</taxon>
        <taxon>Fungi</taxon>
        <taxon>Dikarya</taxon>
        <taxon>Ascomycota</taxon>
        <taxon>Pezizomycotina</taxon>
        <taxon>Sordariomycetes</taxon>
        <taxon>Hypocreomycetidae</taxon>
        <taxon>Glomerellales</taxon>
        <taxon>Glomerellaceae</taxon>
        <taxon>Colletotrichum</taxon>
        <taxon>Colletotrichum truncatum species complex</taxon>
    </lineage>
</organism>
<proteinExistence type="predicted"/>
<name>A0ACC3Z928_COLTU</name>
<sequence>MASNQQVRSERPLANMKPLSQNTLLYEPSPTAQDPNAPKLIALFSWSFAQDVHIAKYTSHYMALYPTARILLVRGGYPHAVSIHFARREIKPAVSVVRALADTVSTSETKPQLLIHVFSQGGARNLDNFYDLYTAASPEGKLDLPPHVTVYDSCPNKFYWMLTARAFSAPMPWFLRPLAHLVMAWAWLVTIPWGYPNPMDKMRASLNQPNLLQNELRRVYVYSKEDRMVDWEDVERHAEEASKIGFKVEKERFEGSPHVAHARLDSVRYWGAVRGLWEGEEDTVTL</sequence>